<comment type="caution">
    <text evidence="6">The sequence shown here is derived from an EMBL/GenBank/DDBJ whole genome shotgun (WGS) entry which is preliminary data.</text>
</comment>
<dbReference type="OrthoDB" id="9801333at2"/>
<evidence type="ECO:0000313" key="6">
    <source>
        <dbReference type="EMBL" id="TFJ92888.1"/>
    </source>
</evidence>
<dbReference type="AlphaFoldDB" id="A0A4Y9AAG4"/>
<evidence type="ECO:0000256" key="5">
    <source>
        <dbReference type="HAMAP-Rule" id="MF_00294"/>
    </source>
</evidence>
<proteinExistence type="inferred from homology"/>
<dbReference type="HAMAP" id="MF_00294">
    <property type="entry name" value="Ribosomal_bL33"/>
    <property type="match status" value="1"/>
</dbReference>
<dbReference type="PANTHER" id="PTHR43168:SF5">
    <property type="entry name" value="LARGE RIBOSOMAL SUBUNIT PROTEIN BL33B"/>
    <property type="match status" value="1"/>
</dbReference>
<dbReference type="Pfam" id="PF00471">
    <property type="entry name" value="Ribosomal_L33"/>
    <property type="match status" value="1"/>
</dbReference>
<dbReference type="SUPFAM" id="SSF57829">
    <property type="entry name" value="Zn-binding ribosomal proteins"/>
    <property type="match status" value="1"/>
</dbReference>
<reference evidence="6 7" key="1">
    <citation type="submission" date="2019-03" db="EMBL/GenBank/DDBJ databases">
        <title>Genome sequence of Lentibacillus salicampi ATCC BAA-719.</title>
        <authorList>
            <person name="Maclea K.S."/>
            <person name="Simoes Junior M."/>
        </authorList>
    </citation>
    <scope>NUCLEOTIDE SEQUENCE [LARGE SCALE GENOMIC DNA]</scope>
    <source>
        <strain evidence="6 7">ATCC BAA-719</strain>
    </source>
</reference>
<evidence type="ECO:0000256" key="3">
    <source>
        <dbReference type="ARBA" id="ARBA00023274"/>
    </source>
</evidence>
<comment type="similarity">
    <text evidence="1 5">Belongs to the bacterial ribosomal protein bL33 family.</text>
</comment>
<protein>
    <recommendedName>
        <fullName evidence="4 5">Large ribosomal subunit protein bL33</fullName>
    </recommendedName>
</protein>
<dbReference type="InterPro" id="IPR001705">
    <property type="entry name" value="Ribosomal_bL33"/>
</dbReference>
<dbReference type="EMBL" id="SRHY01000014">
    <property type="protein sequence ID" value="TFJ92888.1"/>
    <property type="molecule type" value="Genomic_DNA"/>
</dbReference>
<keyword evidence="3 5" id="KW-0687">Ribonucleoprotein</keyword>
<evidence type="ECO:0000313" key="7">
    <source>
        <dbReference type="Proteomes" id="UP000298484"/>
    </source>
</evidence>
<name>A0A4Y9AAG4_9BACI</name>
<dbReference type="InterPro" id="IPR038584">
    <property type="entry name" value="Ribosomal_bL33_sf"/>
</dbReference>
<gene>
    <name evidence="5 6" type="primary">rpmG</name>
    <name evidence="6" type="ORF">E4U82_10105</name>
</gene>
<dbReference type="NCBIfam" id="NF001764">
    <property type="entry name" value="PRK00504.1"/>
    <property type="match status" value="1"/>
</dbReference>
<dbReference type="Proteomes" id="UP000298484">
    <property type="component" value="Unassembled WGS sequence"/>
</dbReference>
<dbReference type="Gene3D" id="2.20.28.120">
    <property type="entry name" value="Ribosomal protein L33"/>
    <property type="match status" value="1"/>
</dbReference>
<dbReference type="RefSeq" id="WP_135110076.1">
    <property type="nucleotide sequence ID" value="NZ_SRHY01000014.1"/>
</dbReference>
<dbReference type="PANTHER" id="PTHR43168">
    <property type="entry name" value="50S RIBOSOMAL PROTEIN L33, CHLOROPLASTIC"/>
    <property type="match status" value="1"/>
</dbReference>
<sequence length="49" mass="5790">MKRKVILACSICGSRNYTTSKHASKQPERLKMQKYCKTCHQHTLHRETK</sequence>
<dbReference type="InterPro" id="IPR011332">
    <property type="entry name" value="Ribosomal_zn-bd"/>
</dbReference>
<dbReference type="GO" id="GO:1990904">
    <property type="term" value="C:ribonucleoprotein complex"/>
    <property type="evidence" value="ECO:0007669"/>
    <property type="project" value="UniProtKB-KW"/>
</dbReference>
<dbReference type="GO" id="GO:0005840">
    <property type="term" value="C:ribosome"/>
    <property type="evidence" value="ECO:0007669"/>
    <property type="project" value="UniProtKB-KW"/>
</dbReference>
<dbReference type="GO" id="GO:0003735">
    <property type="term" value="F:structural constituent of ribosome"/>
    <property type="evidence" value="ECO:0007669"/>
    <property type="project" value="InterPro"/>
</dbReference>
<keyword evidence="7" id="KW-1185">Reference proteome</keyword>
<evidence type="ECO:0000256" key="2">
    <source>
        <dbReference type="ARBA" id="ARBA00022980"/>
    </source>
</evidence>
<organism evidence="6 7">
    <name type="scientific">Lentibacillus salicampi</name>
    <dbReference type="NCBI Taxonomy" id="175306"/>
    <lineage>
        <taxon>Bacteria</taxon>
        <taxon>Bacillati</taxon>
        <taxon>Bacillota</taxon>
        <taxon>Bacilli</taxon>
        <taxon>Bacillales</taxon>
        <taxon>Bacillaceae</taxon>
        <taxon>Lentibacillus</taxon>
    </lineage>
</organism>
<dbReference type="GO" id="GO:0005737">
    <property type="term" value="C:cytoplasm"/>
    <property type="evidence" value="ECO:0007669"/>
    <property type="project" value="UniProtKB-ARBA"/>
</dbReference>
<keyword evidence="2 5" id="KW-0689">Ribosomal protein</keyword>
<accession>A0A4Y9AAG4</accession>
<dbReference type="NCBIfam" id="NF001860">
    <property type="entry name" value="PRK00595.1"/>
    <property type="match status" value="1"/>
</dbReference>
<dbReference type="GO" id="GO:0006412">
    <property type="term" value="P:translation"/>
    <property type="evidence" value="ECO:0007669"/>
    <property type="project" value="UniProtKB-UniRule"/>
</dbReference>
<evidence type="ECO:0000256" key="4">
    <source>
        <dbReference type="ARBA" id="ARBA00035176"/>
    </source>
</evidence>
<dbReference type="NCBIfam" id="TIGR01023">
    <property type="entry name" value="rpmG_bact"/>
    <property type="match status" value="1"/>
</dbReference>
<evidence type="ECO:0000256" key="1">
    <source>
        <dbReference type="ARBA" id="ARBA00007596"/>
    </source>
</evidence>